<reference evidence="5 6" key="1">
    <citation type="submission" date="2016-10" db="EMBL/GenBank/DDBJ databases">
        <authorList>
            <person name="de Groot N.N."/>
        </authorList>
    </citation>
    <scope>NUCLEOTIDE SEQUENCE [LARGE SCALE GENOMIC DNA]</scope>
    <source>
        <strain evidence="5 6">DSM 18438</strain>
    </source>
</reference>
<keyword evidence="2" id="KW-0238">DNA-binding</keyword>
<name>A0A1I1DVU7_9GAMM</name>
<dbReference type="STRING" id="1122252.SAMN05660443_0109"/>
<sequence>MQQEDWLSRLVQPLGIHGQLFHVGKHCGNWLLEHDVPQDPSFHLVTEGECYLVWPDGEKILLKQGDLLFFARDRRHQLQPVVAANQAAQEVPLQASLPGVGLICGYFHFCQGYLPGWFRLLPPLLHLPAHLEASSPLGHLLRLLEAEASHQELAASRILEVLAEPLLIYLLRAALQQGAVNRQALENSVPAYIDTALALMHETPQKDWGVTALAREVGVARSLLASQFHETLGKTPGDYLRHLRMHRARQELAQGKSVLEVAMDVGYRSESAFRKAFKDFWQDAPGQVKRTHSAK</sequence>
<dbReference type="AlphaFoldDB" id="A0A1I1DVU7"/>
<organism evidence="5 6">
    <name type="scientific">Marinospirillum celere</name>
    <dbReference type="NCBI Taxonomy" id="1122252"/>
    <lineage>
        <taxon>Bacteria</taxon>
        <taxon>Pseudomonadati</taxon>
        <taxon>Pseudomonadota</taxon>
        <taxon>Gammaproteobacteria</taxon>
        <taxon>Oceanospirillales</taxon>
        <taxon>Oceanospirillaceae</taxon>
        <taxon>Marinospirillum</taxon>
    </lineage>
</organism>
<dbReference type="GO" id="GO:0003700">
    <property type="term" value="F:DNA-binding transcription factor activity"/>
    <property type="evidence" value="ECO:0007669"/>
    <property type="project" value="InterPro"/>
</dbReference>
<dbReference type="PANTHER" id="PTHR46796:SF7">
    <property type="entry name" value="ARAC FAMILY TRANSCRIPTIONAL REGULATOR"/>
    <property type="match status" value="1"/>
</dbReference>
<dbReference type="InterPro" id="IPR011051">
    <property type="entry name" value="RmlC_Cupin_sf"/>
</dbReference>
<dbReference type="Proteomes" id="UP000199058">
    <property type="component" value="Unassembled WGS sequence"/>
</dbReference>
<evidence type="ECO:0000313" key="5">
    <source>
        <dbReference type="EMBL" id="SFB78532.1"/>
    </source>
</evidence>
<accession>A0A1I1DVU7</accession>
<evidence type="ECO:0000313" key="6">
    <source>
        <dbReference type="Proteomes" id="UP000199058"/>
    </source>
</evidence>
<dbReference type="InterPro" id="IPR018060">
    <property type="entry name" value="HTH_AraC"/>
</dbReference>
<evidence type="ECO:0000259" key="4">
    <source>
        <dbReference type="PROSITE" id="PS01124"/>
    </source>
</evidence>
<dbReference type="EMBL" id="FOLH01000001">
    <property type="protein sequence ID" value="SFB78532.1"/>
    <property type="molecule type" value="Genomic_DNA"/>
</dbReference>
<keyword evidence="1" id="KW-0805">Transcription regulation</keyword>
<dbReference type="GO" id="GO:0043565">
    <property type="term" value="F:sequence-specific DNA binding"/>
    <property type="evidence" value="ECO:0007669"/>
    <property type="project" value="InterPro"/>
</dbReference>
<dbReference type="InterPro" id="IPR032783">
    <property type="entry name" value="AraC_lig"/>
</dbReference>
<dbReference type="Pfam" id="PF12833">
    <property type="entry name" value="HTH_18"/>
    <property type="match status" value="1"/>
</dbReference>
<dbReference type="RefSeq" id="WP_177203420.1">
    <property type="nucleotide sequence ID" value="NZ_FOLH01000001.1"/>
</dbReference>
<evidence type="ECO:0000256" key="3">
    <source>
        <dbReference type="ARBA" id="ARBA00023163"/>
    </source>
</evidence>
<dbReference type="Pfam" id="PF12852">
    <property type="entry name" value="Cupin_6"/>
    <property type="match status" value="1"/>
</dbReference>
<keyword evidence="3" id="KW-0804">Transcription</keyword>
<dbReference type="InterPro" id="IPR050204">
    <property type="entry name" value="AraC_XylS_family_regulators"/>
</dbReference>
<dbReference type="SUPFAM" id="SSF51182">
    <property type="entry name" value="RmlC-like cupins"/>
    <property type="match status" value="1"/>
</dbReference>
<evidence type="ECO:0000256" key="2">
    <source>
        <dbReference type="ARBA" id="ARBA00023125"/>
    </source>
</evidence>
<keyword evidence="6" id="KW-1185">Reference proteome</keyword>
<evidence type="ECO:0000256" key="1">
    <source>
        <dbReference type="ARBA" id="ARBA00023015"/>
    </source>
</evidence>
<gene>
    <name evidence="5" type="ORF">SAMN05660443_0109</name>
</gene>
<dbReference type="PROSITE" id="PS00041">
    <property type="entry name" value="HTH_ARAC_FAMILY_1"/>
    <property type="match status" value="1"/>
</dbReference>
<proteinExistence type="predicted"/>
<protein>
    <submittedName>
        <fullName evidence="5">Helix-turn-helix domain-containing protein</fullName>
    </submittedName>
</protein>
<dbReference type="InterPro" id="IPR018062">
    <property type="entry name" value="HTH_AraC-typ_CS"/>
</dbReference>
<dbReference type="PROSITE" id="PS01124">
    <property type="entry name" value="HTH_ARAC_FAMILY_2"/>
    <property type="match status" value="1"/>
</dbReference>
<dbReference type="InterPro" id="IPR009057">
    <property type="entry name" value="Homeodomain-like_sf"/>
</dbReference>
<feature type="domain" description="HTH araC/xylS-type" evidence="4">
    <location>
        <begin position="194"/>
        <end position="291"/>
    </location>
</feature>
<dbReference type="SMART" id="SM00342">
    <property type="entry name" value="HTH_ARAC"/>
    <property type="match status" value="1"/>
</dbReference>
<dbReference type="PANTHER" id="PTHR46796">
    <property type="entry name" value="HTH-TYPE TRANSCRIPTIONAL ACTIVATOR RHAS-RELATED"/>
    <property type="match status" value="1"/>
</dbReference>
<dbReference type="Gene3D" id="1.10.10.60">
    <property type="entry name" value="Homeodomain-like"/>
    <property type="match status" value="1"/>
</dbReference>
<dbReference type="SUPFAM" id="SSF46689">
    <property type="entry name" value="Homeodomain-like"/>
    <property type="match status" value="2"/>
</dbReference>